<evidence type="ECO:0000256" key="1">
    <source>
        <dbReference type="SAM" id="Phobius"/>
    </source>
</evidence>
<accession>A0A0E3S8E9</accession>
<keyword evidence="1" id="KW-1133">Transmembrane helix</keyword>
<proteinExistence type="predicted"/>
<dbReference type="HOGENOM" id="CLU_111883_0_0_2"/>
<dbReference type="NCBIfam" id="TIGR04213">
    <property type="entry name" value="PGF_pre_PGF"/>
    <property type="match status" value="1"/>
</dbReference>
<dbReference type="Proteomes" id="UP000033072">
    <property type="component" value="Chromosome"/>
</dbReference>
<dbReference type="PATRIC" id="fig|1434111.4.peg.3329"/>
<organism evidence="2 3">
    <name type="scientific">Methanosarcina lacustris Z-7289</name>
    <dbReference type="NCBI Taxonomy" id="1434111"/>
    <lineage>
        <taxon>Archaea</taxon>
        <taxon>Methanobacteriati</taxon>
        <taxon>Methanobacteriota</taxon>
        <taxon>Stenosarchaea group</taxon>
        <taxon>Methanomicrobia</taxon>
        <taxon>Methanosarcinales</taxon>
        <taxon>Methanosarcinaceae</taxon>
        <taxon>Methanosarcina</taxon>
    </lineage>
</organism>
<protein>
    <recommendedName>
        <fullName evidence="4">Cell surface protein</fullName>
    </recommendedName>
</protein>
<dbReference type="InterPro" id="IPR026453">
    <property type="entry name" value="PGF_pre_PGF"/>
</dbReference>
<sequence>MGGYHIKYEFPKNVTCITYIEYDAERTFRRTTAIAEVLKGKSTLVPKLPSGRIYKHVNIWVGNSGEGLPTSLQNGSIGFKVEKEWIKDYNVNESLITLQWYNNSWKPLPTEKVSEDGNYVYFDAKTSGYSSFAITEYQEGNIQKTLRSLESEGQSLLNGSMGQSGVVKKPMELAKIFMIIALPLFALIVGYGVLKRKI</sequence>
<evidence type="ECO:0008006" key="4">
    <source>
        <dbReference type="Google" id="ProtNLM"/>
    </source>
</evidence>
<dbReference type="AlphaFoldDB" id="A0A0E3S8E9"/>
<dbReference type="KEGG" id="mls:MSLAZ_2511"/>
<keyword evidence="1" id="KW-0812">Transmembrane</keyword>
<dbReference type="STRING" id="1434111.MSLAZ_2511"/>
<dbReference type="EMBL" id="CP009515">
    <property type="protein sequence ID" value="AKB75772.1"/>
    <property type="molecule type" value="Genomic_DNA"/>
</dbReference>
<reference evidence="2 3" key="1">
    <citation type="submission" date="2014-07" db="EMBL/GenBank/DDBJ databases">
        <title>Methanogenic archaea and the global carbon cycle.</title>
        <authorList>
            <person name="Henriksen J.R."/>
            <person name="Luke J."/>
            <person name="Reinhart S."/>
            <person name="Benedict M.N."/>
            <person name="Youngblut N.D."/>
            <person name="Metcalf M.E."/>
            <person name="Whitaker R.J."/>
            <person name="Metcalf W.W."/>
        </authorList>
    </citation>
    <scope>NUCLEOTIDE SEQUENCE [LARGE SCALE GENOMIC DNA]</scope>
    <source>
        <strain evidence="2 3">Z-7289</strain>
    </source>
</reference>
<evidence type="ECO:0000313" key="3">
    <source>
        <dbReference type="Proteomes" id="UP000033072"/>
    </source>
</evidence>
<keyword evidence="1" id="KW-0472">Membrane</keyword>
<name>A0A0E3S8E9_9EURY</name>
<gene>
    <name evidence="2" type="ORF">MSLAZ_2511</name>
</gene>
<evidence type="ECO:0000313" key="2">
    <source>
        <dbReference type="EMBL" id="AKB75772.1"/>
    </source>
</evidence>
<feature type="transmembrane region" description="Helical" evidence="1">
    <location>
        <begin position="176"/>
        <end position="194"/>
    </location>
</feature>
<keyword evidence="3" id="KW-1185">Reference proteome</keyword>